<feature type="transmembrane region" description="Helical" evidence="7">
    <location>
        <begin position="181"/>
        <end position="203"/>
    </location>
</feature>
<feature type="transmembrane region" description="Helical" evidence="7">
    <location>
        <begin position="66"/>
        <end position="89"/>
    </location>
</feature>
<evidence type="ECO:0000256" key="5">
    <source>
        <dbReference type="ARBA" id="ARBA00022989"/>
    </source>
</evidence>
<organism evidence="9 10">
    <name type="scientific">Paucilactobacillus suebicus DSM 5007 = KCTC 3549</name>
    <dbReference type="NCBI Taxonomy" id="1423807"/>
    <lineage>
        <taxon>Bacteria</taxon>
        <taxon>Bacillati</taxon>
        <taxon>Bacillota</taxon>
        <taxon>Bacilli</taxon>
        <taxon>Lactobacillales</taxon>
        <taxon>Lactobacillaceae</taxon>
        <taxon>Paucilactobacillus</taxon>
    </lineage>
</organism>
<dbReference type="GO" id="GO:0005886">
    <property type="term" value="C:plasma membrane"/>
    <property type="evidence" value="ECO:0007669"/>
    <property type="project" value="UniProtKB-SubCell"/>
</dbReference>
<feature type="transmembrane region" description="Helical" evidence="7">
    <location>
        <begin position="25"/>
        <end position="46"/>
    </location>
</feature>
<dbReference type="PANTHER" id="PTHR30353">
    <property type="entry name" value="INNER MEMBRANE PROTEIN DEDA-RELATED"/>
    <property type="match status" value="1"/>
</dbReference>
<keyword evidence="5 7" id="KW-1133">Transmembrane helix</keyword>
<dbReference type="RefSeq" id="WP_010621569.1">
    <property type="nucleotide sequence ID" value="NZ_AZGF01000038.1"/>
</dbReference>
<dbReference type="Proteomes" id="UP000051820">
    <property type="component" value="Unassembled WGS sequence"/>
</dbReference>
<feature type="domain" description="VTT" evidence="8">
    <location>
        <begin position="56"/>
        <end position="170"/>
    </location>
</feature>
<dbReference type="Pfam" id="PF09335">
    <property type="entry name" value="VTT_dom"/>
    <property type="match status" value="1"/>
</dbReference>
<comment type="subcellular location">
    <subcellularLocation>
        <location evidence="1 7">Cell membrane</location>
        <topology evidence="1 7">Multi-pass membrane protein</topology>
    </subcellularLocation>
</comment>
<keyword evidence="10" id="KW-1185">Reference proteome</keyword>
<comment type="caution">
    <text evidence="9">The sequence shown here is derived from an EMBL/GenBank/DDBJ whole genome shotgun (WGS) entry which is preliminary data.</text>
</comment>
<dbReference type="PANTHER" id="PTHR30353:SF0">
    <property type="entry name" value="TRANSMEMBRANE PROTEIN"/>
    <property type="match status" value="1"/>
</dbReference>
<keyword evidence="4 7" id="KW-0812">Transmembrane</keyword>
<dbReference type="InterPro" id="IPR032818">
    <property type="entry name" value="DedA-like"/>
</dbReference>
<dbReference type="InterPro" id="IPR032816">
    <property type="entry name" value="VTT_dom"/>
</dbReference>
<evidence type="ECO:0000256" key="1">
    <source>
        <dbReference type="ARBA" id="ARBA00004651"/>
    </source>
</evidence>
<evidence type="ECO:0000256" key="6">
    <source>
        <dbReference type="ARBA" id="ARBA00023136"/>
    </source>
</evidence>
<evidence type="ECO:0000313" key="9">
    <source>
        <dbReference type="EMBL" id="KRM09638.1"/>
    </source>
</evidence>
<accession>A0A0R1W2X5</accession>
<reference evidence="9 10" key="1">
    <citation type="journal article" date="2015" name="Genome Announc.">
        <title>Expanding the biotechnology potential of lactobacilli through comparative genomics of 213 strains and associated genera.</title>
        <authorList>
            <person name="Sun Z."/>
            <person name="Harris H.M."/>
            <person name="McCann A."/>
            <person name="Guo C."/>
            <person name="Argimon S."/>
            <person name="Zhang W."/>
            <person name="Yang X."/>
            <person name="Jeffery I.B."/>
            <person name="Cooney J.C."/>
            <person name="Kagawa T.F."/>
            <person name="Liu W."/>
            <person name="Song Y."/>
            <person name="Salvetti E."/>
            <person name="Wrobel A."/>
            <person name="Rasinkangas P."/>
            <person name="Parkhill J."/>
            <person name="Rea M.C."/>
            <person name="O'Sullivan O."/>
            <person name="Ritari J."/>
            <person name="Douillard F.P."/>
            <person name="Paul Ross R."/>
            <person name="Yang R."/>
            <person name="Briner A.E."/>
            <person name="Felis G.E."/>
            <person name="de Vos W.M."/>
            <person name="Barrangou R."/>
            <person name="Klaenhammer T.R."/>
            <person name="Caufield P.W."/>
            <person name="Cui Y."/>
            <person name="Zhang H."/>
            <person name="O'Toole P.W."/>
        </authorList>
    </citation>
    <scope>NUCLEOTIDE SEQUENCE [LARGE SCALE GENOMIC DNA]</scope>
    <source>
        <strain evidence="9 10">DSM 5007</strain>
    </source>
</reference>
<dbReference type="eggNOG" id="COG0586">
    <property type="taxonomic scope" value="Bacteria"/>
</dbReference>
<dbReference type="PATRIC" id="fig|1423807.3.peg.1644"/>
<proteinExistence type="inferred from homology"/>
<dbReference type="OrthoDB" id="9813426at2"/>
<sequence>MDQVTYVFSHLNEVILPMVNWLGPWSYLILFVLIFMETGLVIFPWLPGESLIFLTSALAAVSGSKLNIFALILVFFSAAFMGDTVNFRIGNYLLRWKFFRRHIKNTSLHRTERFFKKYGLLTVVFGRFVPLIRTFVPLIAGTSKFKWARFTLANFLGVALWVTVGSTLGYFFGTISFVQEHLALIILGIALIAITPASLFWLIRQIRRHIISRNFTR</sequence>
<evidence type="ECO:0000256" key="7">
    <source>
        <dbReference type="RuleBase" id="RU367016"/>
    </source>
</evidence>
<evidence type="ECO:0000256" key="3">
    <source>
        <dbReference type="ARBA" id="ARBA00022475"/>
    </source>
</evidence>
<dbReference type="AlphaFoldDB" id="A0A0R1W2X5"/>
<comment type="similarity">
    <text evidence="2 7">Belongs to the DedA family.</text>
</comment>
<evidence type="ECO:0000256" key="4">
    <source>
        <dbReference type="ARBA" id="ARBA00022692"/>
    </source>
</evidence>
<keyword evidence="3 7" id="KW-1003">Cell membrane</keyword>
<dbReference type="EMBL" id="AZGF01000038">
    <property type="protein sequence ID" value="KRM09638.1"/>
    <property type="molecule type" value="Genomic_DNA"/>
</dbReference>
<evidence type="ECO:0000259" key="8">
    <source>
        <dbReference type="Pfam" id="PF09335"/>
    </source>
</evidence>
<feature type="transmembrane region" description="Helical" evidence="7">
    <location>
        <begin position="152"/>
        <end position="175"/>
    </location>
</feature>
<keyword evidence="6 7" id="KW-0472">Membrane</keyword>
<name>A0A0R1W2X5_9LACO</name>
<evidence type="ECO:0000313" key="10">
    <source>
        <dbReference type="Proteomes" id="UP000051820"/>
    </source>
</evidence>
<gene>
    <name evidence="9" type="ORF">FD16_GL001604</name>
</gene>
<protein>
    <submittedName>
        <fullName evidence="9">DedA protein</fullName>
    </submittedName>
</protein>
<dbReference type="STRING" id="1423807.FD16_GL001604"/>
<evidence type="ECO:0000256" key="2">
    <source>
        <dbReference type="ARBA" id="ARBA00010792"/>
    </source>
</evidence>